<accession>A0ABV8SPW7</accession>
<evidence type="ECO:0008006" key="5">
    <source>
        <dbReference type="Google" id="ProtNLM"/>
    </source>
</evidence>
<feature type="chain" id="PRO_5046202422" description="Zinc resistance-associated protein" evidence="2">
    <location>
        <begin position="21"/>
        <end position="149"/>
    </location>
</feature>
<dbReference type="EMBL" id="JBHSDU010000003">
    <property type="protein sequence ID" value="MFC4309664.1"/>
    <property type="molecule type" value="Genomic_DNA"/>
</dbReference>
<feature type="signal peptide" evidence="2">
    <location>
        <begin position="1"/>
        <end position="20"/>
    </location>
</feature>
<feature type="region of interest" description="Disordered" evidence="1">
    <location>
        <begin position="113"/>
        <end position="149"/>
    </location>
</feature>
<reference evidence="4" key="1">
    <citation type="journal article" date="2019" name="Int. J. Syst. Evol. Microbiol.">
        <title>The Global Catalogue of Microorganisms (GCM) 10K type strain sequencing project: providing services to taxonomists for standard genome sequencing and annotation.</title>
        <authorList>
            <consortium name="The Broad Institute Genomics Platform"/>
            <consortium name="The Broad Institute Genome Sequencing Center for Infectious Disease"/>
            <person name="Wu L."/>
            <person name="Ma J."/>
        </authorList>
    </citation>
    <scope>NUCLEOTIDE SEQUENCE [LARGE SCALE GENOMIC DNA]</scope>
    <source>
        <strain evidence="4">CGMCC 1.10759</strain>
    </source>
</reference>
<name>A0ABV8SPW7_9GAMM</name>
<comment type="caution">
    <text evidence="3">The sequence shown here is derived from an EMBL/GenBank/DDBJ whole genome shotgun (WGS) entry which is preliminary data.</text>
</comment>
<evidence type="ECO:0000313" key="4">
    <source>
        <dbReference type="Proteomes" id="UP001595904"/>
    </source>
</evidence>
<proteinExistence type="predicted"/>
<evidence type="ECO:0000256" key="2">
    <source>
        <dbReference type="SAM" id="SignalP"/>
    </source>
</evidence>
<dbReference type="RefSeq" id="WP_380596703.1">
    <property type="nucleotide sequence ID" value="NZ_JBHSDU010000003.1"/>
</dbReference>
<organism evidence="3 4">
    <name type="scientific">Steroidobacter flavus</name>
    <dbReference type="NCBI Taxonomy" id="1842136"/>
    <lineage>
        <taxon>Bacteria</taxon>
        <taxon>Pseudomonadati</taxon>
        <taxon>Pseudomonadota</taxon>
        <taxon>Gammaproteobacteria</taxon>
        <taxon>Steroidobacterales</taxon>
        <taxon>Steroidobacteraceae</taxon>
        <taxon>Steroidobacter</taxon>
    </lineage>
</organism>
<keyword evidence="2" id="KW-0732">Signal</keyword>
<evidence type="ECO:0000256" key="1">
    <source>
        <dbReference type="SAM" id="MobiDB-lite"/>
    </source>
</evidence>
<feature type="region of interest" description="Disordered" evidence="1">
    <location>
        <begin position="75"/>
        <end position="99"/>
    </location>
</feature>
<feature type="compositionally biased region" description="Basic and acidic residues" evidence="1">
    <location>
        <begin position="113"/>
        <end position="123"/>
    </location>
</feature>
<sequence>MKSKVTLLALAWLASGVAFAADTTTATTTPPARVAPGPDMDRLALLLDLNSYQKTEVEKILKEQHEKMRSEFEAARAAGAARPSRDEMKAKREQAKQELQTKLSAVLDETQLKKLEALHEHGRGPGPGRGFGKHDRGDKDAAATESSSN</sequence>
<feature type="compositionally biased region" description="Basic and acidic residues" evidence="1">
    <location>
        <begin position="132"/>
        <end position="142"/>
    </location>
</feature>
<gene>
    <name evidence="3" type="ORF">ACFPN2_11290</name>
</gene>
<feature type="compositionally biased region" description="Basic and acidic residues" evidence="1">
    <location>
        <begin position="83"/>
        <end position="96"/>
    </location>
</feature>
<dbReference type="Proteomes" id="UP001595904">
    <property type="component" value="Unassembled WGS sequence"/>
</dbReference>
<protein>
    <recommendedName>
        <fullName evidence="5">Zinc resistance-associated protein</fullName>
    </recommendedName>
</protein>
<evidence type="ECO:0000313" key="3">
    <source>
        <dbReference type="EMBL" id="MFC4309664.1"/>
    </source>
</evidence>
<keyword evidence="4" id="KW-1185">Reference proteome</keyword>